<dbReference type="Gene3D" id="1.10.246.70">
    <property type="match status" value="1"/>
</dbReference>
<reference evidence="12 13" key="1">
    <citation type="submission" date="2017-07" db="EMBL/GenBank/DDBJ databases">
        <title>The genome sequence of Paludifilum halophilum highlights mechanisms for microbial adaptation to high salt environemnts.</title>
        <authorList>
            <person name="Belbahri L."/>
        </authorList>
    </citation>
    <scope>NUCLEOTIDE SEQUENCE [LARGE SCALE GENOMIC DNA]</scope>
    <source>
        <strain evidence="12 13">DSM 102817</strain>
    </source>
</reference>
<dbReference type="Pfam" id="PF08530">
    <property type="entry name" value="PepX_C"/>
    <property type="match status" value="1"/>
</dbReference>
<comment type="catalytic activity">
    <reaction evidence="1">
        <text>Hydrolyzes Xaa-Pro-|- bonds to release unblocked, N-terminal dipeptides from substrates including Ala-Pro-|-p-nitroanilide and (sequentially) Tyr-Pro-|-Phe-Pro-|-Gly-Pro-|-Ile.</text>
        <dbReference type="EC" id="3.4.14.11"/>
    </reaction>
</comment>
<dbReference type="OrthoDB" id="319764at2"/>
<feature type="compositionally biased region" description="Polar residues" evidence="9">
    <location>
        <begin position="136"/>
        <end position="150"/>
    </location>
</feature>
<proteinExistence type="inferred from homology"/>
<keyword evidence="4" id="KW-0031">Aminopeptidase</keyword>
<dbReference type="GO" id="GO:0006508">
    <property type="term" value="P:proteolysis"/>
    <property type="evidence" value="ECO:0007669"/>
    <property type="project" value="UniProtKB-KW"/>
</dbReference>
<dbReference type="InterPro" id="IPR029058">
    <property type="entry name" value="AB_hydrolase_fold"/>
</dbReference>
<comment type="caution">
    <text evidence="12">The sequence shown here is derived from an EMBL/GenBank/DDBJ whole genome shotgun (WGS) entry which is preliminary data.</text>
</comment>
<dbReference type="InterPro" id="IPR008252">
    <property type="entry name" value="Pept_S15_Xpro"/>
</dbReference>
<evidence type="ECO:0000256" key="7">
    <source>
        <dbReference type="ARBA" id="ARBA00022825"/>
    </source>
</evidence>
<dbReference type="EC" id="3.4.14.11" evidence="3"/>
<dbReference type="EMBL" id="NOWF01000004">
    <property type="protein sequence ID" value="OYD08121.1"/>
    <property type="molecule type" value="Genomic_DNA"/>
</dbReference>
<dbReference type="SUPFAM" id="SSF49785">
    <property type="entry name" value="Galactose-binding domain-like"/>
    <property type="match status" value="1"/>
</dbReference>
<dbReference type="GO" id="GO:0008239">
    <property type="term" value="F:dipeptidyl-peptidase activity"/>
    <property type="evidence" value="ECO:0007669"/>
    <property type="project" value="UniProtKB-EC"/>
</dbReference>
<evidence type="ECO:0000256" key="9">
    <source>
        <dbReference type="SAM" id="MobiDB-lite"/>
    </source>
</evidence>
<feature type="domain" description="Xaa-Pro dipeptidyl-peptidase C-terminal" evidence="11">
    <location>
        <begin position="395"/>
        <end position="652"/>
    </location>
</feature>
<gene>
    <name evidence="12" type="ORF">CHM34_08405</name>
</gene>
<evidence type="ECO:0000256" key="5">
    <source>
        <dbReference type="ARBA" id="ARBA00022670"/>
    </source>
</evidence>
<dbReference type="InterPro" id="IPR008979">
    <property type="entry name" value="Galactose-bd-like_sf"/>
</dbReference>
<dbReference type="NCBIfam" id="TIGR00976">
    <property type="entry name" value="CocE_NonD"/>
    <property type="match status" value="1"/>
</dbReference>
<dbReference type="SMART" id="SM00939">
    <property type="entry name" value="PepX_C"/>
    <property type="match status" value="1"/>
</dbReference>
<dbReference type="Gene3D" id="2.60.120.260">
    <property type="entry name" value="Galactose-binding domain-like"/>
    <property type="match status" value="1"/>
</dbReference>
<dbReference type="GO" id="GO:0004177">
    <property type="term" value="F:aminopeptidase activity"/>
    <property type="evidence" value="ECO:0007669"/>
    <property type="project" value="UniProtKB-KW"/>
</dbReference>
<keyword evidence="7" id="KW-0720">Serine protease</keyword>
<evidence type="ECO:0000256" key="2">
    <source>
        <dbReference type="ARBA" id="ARBA00010819"/>
    </source>
</evidence>
<sequence>MKEAKKLKQAFTLLLCLALSLSLFLGANAPAAKAEEQPQIQIDDGVTQPVFSYQDAIRETVSIEAPMDSDGDGRRDRISADVIRPKETETGLKVPVIYEMSPYRAGLNNISFHDVDTELNPVKPGKGDRRGKPSDQGWTPASSGTQTATRTGDDSPRPFPGYYDNYFVPRGYAVVLAEGPGTGQSEGCPTSGGENEVIATRAVIDWLNGRAKAFNEDGKPVSADWSTGDTGMIGVSYNGTLPNAVAATGVEGLKTIVPIAAINSWYDYYRANGAVVAPGGYQGEDTDVLAKAVLTRDHPEVCTDVIDSLQNKQDRPSGDYSSFWAERDYVKNAGNVRASVFAVHGLNDWNVKTKHVARWWDTLSRQKVPRKIWLHQGGHQNPFSFRHDEWLTTLNRWFDHWLYDIDNGIMKEPMADIERAAGEWETHRNWPDEKARPTLFHLETGHNEGAGTLSLHPGHGHPGDTEDLIDNPEQTAEQLTADPQSTSPNRLVYLTPELKQPVRLSGTAKLNIRASIDQPAANLTALLVDYGTDTRVDYEAGLENTGRRICYGEGVPGDDGCTYLYKHKTHRAPFEIVTRGWMDPQNRQSASRSKPVVPGREYSFRWDMQAEDYVFKPGHRIGIVLIASDHDYTLRPSGGTTITVTPGQSRITLPIVDGRRAFKP</sequence>
<dbReference type="Gene3D" id="3.40.50.1820">
    <property type="entry name" value="alpha/beta hydrolase"/>
    <property type="match status" value="1"/>
</dbReference>
<dbReference type="Pfam" id="PF02129">
    <property type="entry name" value="Peptidase_S15"/>
    <property type="match status" value="1"/>
</dbReference>
<organism evidence="12 13">
    <name type="scientific">Paludifilum halophilum</name>
    <dbReference type="NCBI Taxonomy" id="1642702"/>
    <lineage>
        <taxon>Bacteria</taxon>
        <taxon>Bacillati</taxon>
        <taxon>Bacillota</taxon>
        <taxon>Bacilli</taxon>
        <taxon>Bacillales</taxon>
        <taxon>Thermoactinomycetaceae</taxon>
        <taxon>Paludifilum</taxon>
    </lineage>
</organism>
<keyword evidence="10" id="KW-0732">Signal</keyword>
<evidence type="ECO:0000256" key="4">
    <source>
        <dbReference type="ARBA" id="ARBA00022438"/>
    </source>
</evidence>
<dbReference type="InterPro" id="IPR013736">
    <property type="entry name" value="Xaa-Pro_dipept_C"/>
</dbReference>
<name>A0A235B7A3_9BACL</name>
<dbReference type="SUPFAM" id="SSF53474">
    <property type="entry name" value="alpha/beta-Hydrolases"/>
    <property type="match status" value="1"/>
</dbReference>
<feature type="region of interest" description="Disordered" evidence="9">
    <location>
        <begin position="116"/>
        <end position="160"/>
    </location>
</feature>
<feature type="signal peptide" evidence="10">
    <location>
        <begin position="1"/>
        <end position="34"/>
    </location>
</feature>
<dbReference type="Proteomes" id="UP000215459">
    <property type="component" value="Unassembled WGS sequence"/>
</dbReference>
<evidence type="ECO:0000256" key="8">
    <source>
        <dbReference type="ARBA" id="ARBA00030045"/>
    </source>
</evidence>
<dbReference type="PRINTS" id="PR00923">
    <property type="entry name" value="LACTOPTASE"/>
</dbReference>
<keyword evidence="6" id="KW-0378">Hydrolase</keyword>
<comment type="similarity">
    <text evidence="2">Belongs to the peptidase S15 family.</text>
</comment>
<dbReference type="InterPro" id="IPR000383">
    <property type="entry name" value="Xaa-Pro-like_dom"/>
</dbReference>
<evidence type="ECO:0000256" key="10">
    <source>
        <dbReference type="SAM" id="SignalP"/>
    </source>
</evidence>
<evidence type="ECO:0000256" key="3">
    <source>
        <dbReference type="ARBA" id="ARBA00012463"/>
    </source>
</evidence>
<dbReference type="InterPro" id="IPR005674">
    <property type="entry name" value="CocE/Ser_esterase"/>
</dbReference>
<keyword evidence="5" id="KW-0645">Protease</keyword>
<evidence type="ECO:0000313" key="12">
    <source>
        <dbReference type="EMBL" id="OYD08121.1"/>
    </source>
</evidence>
<evidence type="ECO:0000259" key="11">
    <source>
        <dbReference type="SMART" id="SM00939"/>
    </source>
</evidence>
<keyword evidence="13" id="KW-1185">Reference proteome</keyword>
<evidence type="ECO:0000313" key="13">
    <source>
        <dbReference type="Proteomes" id="UP000215459"/>
    </source>
</evidence>
<dbReference type="AlphaFoldDB" id="A0A235B7A3"/>
<accession>A0A235B7A3</accession>
<protein>
    <recommendedName>
        <fullName evidence="3">Xaa-Pro dipeptidyl-peptidase</fullName>
        <ecNumber evidence="3">3.4.14.11</ecNumber>
    </recommendedName>
    <alternativeName>
        <fullName evidence="8">X-prolyl-dipeptidyl aminopeptidase</fullName>
    </alternativeName>
</protein>
<feature type="chain" id="PRO_5013234898" description="Xaa-Pro dipeptidyl-peptidase" evidence="10">
    <location>
        <begin position="35"/>
        <end position="664"/>
    </location>
</feature>
<dbReference type="NCBIfam" id="NF003780">
    <property type="entry name" value="PRK05371.1-1"/>
    <property type="match status" value="1"/>
</dbReference>
<dbReference type="GO" id="GO:0008236">
    <property type="term" value="F:serine-type peptidase activity"/>
    <property type="evidence" value="ECO:0007669"/>
    <property type="project" value="UniProtKB-KW"/>
</dbReference>
<evidence type="ECO:0000256" key="6">
    <source>
        <dbReference type="ARBA" id="ARBA00022801"/>
    </source>
</evidence>
<evidence type="ECO:0000256" key="1">
    <source>
        <dbReference type="ARBA" id="ARBA00000123"/>
    </source>
</evidence>
<feature type="region of interest" description="Disordered" evidence="9">
    <location>
        <begin position="446"/>
        <end position="469"/>
    </location>
</feature>